<keyword evidence="1" id="KW-0732">Signal</keyword>
<comment type="caution">
    <text evidence="2">The sequence shown here is derived from an EMBL/GenBank/DDBJ whole genome shotgun (WGS) entry which is preliminary data.</text>
</comment>
<gene>
    <name evidence="2" type="ORF">V1264_025052</name>
</gene>
<feature type="signal peptide" evidence="1">
    <location>
        <begin position="1"/>
        <end position="19"/>
    </location>
</feature>
<dbReference type="EMBL" id="JBAMIC010003310">
    <property type="protein sequence ID" value="KAK7089017.1"/>
    <property type="molecule type" value="Genomic_DNA"/>
</dbReference>
<dbReference type="AlphaFoldDB" id="A0AAN9ALC1"/>
<dbReference type="Proteomes" id="UP001374579">
    <property type="component" value="Unassembled WGS sequence"/>
</dbReference>
<evidence type="ECO:0000313" key="2">
    <source>
        <dbReference type="EMBL" id="KAK7089017.1"/>
    </source>
</evidence>
<reference evidence="2 3" key="1">
    <citation type="submission" date="2024-02" db="EMBL/GenBank/DDBJ databases">
        <title>Chromosome-scale genome assembly of the rough periwinkle Littorina saxatilis.</title>
        <authorList>
            <person name="De Jode A."/>
            <person name="Faria R."/>
            <person name="Formenti G."/>
            <person name="Sims Y."/>
            <person name="Smith T.P."/>
            <person name="Tracey A."/>
            <person name="Wood J.M.D."/>
            <person name="Zagrodzka Z.B."/>
            <person name="Johannesson K."/>
            <person name="Butlin R.K."/>
            <person name="Leder E.H."/>
        </authorList>
    </citation>
    <scope>NUCLEOTIDE SEQUENCE [LARGE SCALE GENOMIC DNA]</scope>
    <source>
        <strain evidence="2">Snail1</strain>
        <tissue evidence="2">Muscle</tissue>
    </source>
</reference>
<feature type="chain" id="PRO_5043020388" evidence="1">
    <location>
        <begin position="20"/>
        <end position="87"/>
    </location>
</feature>
<name>A0AAN9ALC1_9CAEN</name>
<proteinExistence type="predicted"/>
<evidence type="ECO:0000313" key="3">
    <source>
        <dbReference type="Proteomes" id="UP001374579"/>
    </source>
</evidence>
<keyword evidence="3" id="KW-1185">Reference proteome</keyword>
<sequence length="87" mass="9852">MSSTVVLILLFLSPVAVLGRTAGRRDDNKTKDEDEQLLERMTDAVERGLRFFAQDYSSINVDGLFGMRVGQELLTVKCTPTDQFRRL</sequence>
<evidence type="ECO:0000256" key="1">
    <source>
        <dbReference type="SAM" id="SignalP"/>
    </source>
</evidence>
<accession>A0AAN9ALC1</accession>
<protein>
    <submittedName>
        <fullName evidence="2">Uncharacterized protein</fullName>
    </submittedName>
</protein>
<organism evidence="2 3">
    <name type="scientific">Littorina saxatilis</name>
    <dbReference type="NCBI Taxonomy" id="31220"/>
    <lineage>
        <taxon>Eukaryota</taxon>
        <taxon>Metazoa</taxon>
        <taxon>Spiralia</taxon>
        <taxon>Lophotrochozoa</taxon>
        <taxon>Mollusca</taxon>
        <taxon>Gastropoda</taxon>
        <taxon>Caenogastropoda</taxon>
        <taxon>Littorinimorpha</taxon>
        <taxon>Littorinoidea</taxon>
        <taxon>Littorinidae</taxon>
        <taxon>Littorina</taxon>
    </lineage>
</organism>